<feature type="transmembrane region" description="Helical" evidence="8">
    <location>
        <begin position="161"/>
        <end position="179"/>
    </location>
</feature>
<dbReference type="GO" id="GO:0004129">
    <property type="term" value="F:cytochrome-c oxidase activity"/>
    <property type="evidence" value="ECO:0007669"/>
    <property type="project" value="InterPro"/>
</dbReference>
<accession>A0A2R3Z8M1</accession>
<feature type="transmembrane region" description="Helical" evidence="8">
    <location>
        <begin position="49"/>
        <end position="66"/>
    </location>
</feature>
<evidence type="ECO:0000256" key="2">
    <source>
        <dbReference type="ARBA" id="ARBA00010581"/>
    </source>
</evidence>
<name>A0A2R3Z8M1_9FLAO</name>
<dbReference type="InterPro" id="IPR000298">
    <property type="entry name" value="Cyt_c_oxidase-like_su3"/>
</dbReference>
<comment type="similarity">
    <text evidence="2 7">Belongs to the cytochrome c oxidase subunit 3 family.</text>
</comment>
<keyword evidence="11" id="KW-1185">Reference proteome</keyword>
<dbReference type="KEGG" id="grs:C7S20_15870"/>
<dbReference type="RefSeq" id="WP_107013392.1">
    <property type="nucleotide sequence ID" value="NZ_CP028136.1"/>
</dbReference>
<comment type="subcellular location">
    <subcellularLocation>
        <location evidence="1 7">Cell membrane</location>
        <topology evidence="1 7">Multi-pass membrane protein</topology>
    </subcellularLocation>
</comment>
<dbReference type="OrthoDB" id="9810850at2"/>
<evidence type="ECO:0000313" key="11">
    <source>
        <dbReference type="Proteomes" id="UP000241507"/>
    </source>
</evidence>
<evidence type="ECO:0000256" key="8">
    <source>
        <dbReference type="SAM" id="Phobius"/>
    </source>
</evidence>
<protein>
    <recommendedName>
        <fullName evidence="9">Heme-copper oxidase subunit III family profile domain-containing protein</fullName>
    </recommendedName>
</protein>
<dbReference type="GO" id="GO:0019646">
    <property type="term" value="P:aerobic electron transport chain"/>
    <property type="evidence" value="ECO:0007669"/>
    <property type="project" value="InterPro"/>
</dbReference>
<organism evidence="10 11">
    <name type="scientific">Christiangramia fulva</name>
    <dbReference type="NCBI Taxonomy" id="2126553"/>
    <lineage>
        <taxon>Bacteria</taxon>
        <taxon>Pseudomonadati</taxon>
        <taxon>Bacteroidota</taxon>
        <taxon>Flavobacteriia</taxon>
        <taxon>Flavobacteriales</taxon>
        <taxon>Flavobacteriaceae</taxon>
        <taxon>Christiangramia</taxon>
    </lineage>
</organism>
<keyword evidence="5 8" id="KW-1133">Transmembrane helix</keyword>
<keyword evidence="4 7" id="KW-0812">Transmembrane</keyword>
<reference evidence="11" key="1">
    <citation type="submission" date="2018-03" db="EMBL/GenBank/DDBJ databases">
        <title>Gramella fulva sp. nov., isolated from a dry surface of tidal flat.</title>
        <authorList>
            <person name="Hwang S.H."/>
            <person name="Hwang W.M."/>
            <person name="Kang K."/>
            <person name="Ahn T.-Y."/>
        </authorList>
    </citation>
    <scope>NUCLEOTIDE SEQUENCE [LARGE SCALE GENOMIC DNA]</scope>
    <source>
        <strain evidence="11">SH35</strain>
    </source>
</reference>
<evidence type="ECO:0000256" key="3">
    <source>
        <dbReference type="ARBA" id="ARBA00022475"/>
    </source>
</evidence>
<evidence type="ECO:0000256" key="5">
    <source>
        <dbReference type="ARBA" id="ARBA00022989"/>
    </source>
</evidence>
<proteinExistence type="inferred from homology"/>
<evidence type="ECO:0000256" key="1">
    <source>
        <dbReference type="ARBA" id="ARBA00004651"/>
    </source>
</evidence>
<dbReference type="SUPFAM" id="SSF81452">
    <property type="entry name" value="Cytochrome c oxidase subunit III-like"/>
    <property type="match status" value="1"/>
</dbReference>
<sequence length="183" mass="21173">MKDKGKLLALLFIGSEAFFFLTLLMTYIYFRRDTLIHDSVAPHLNVKRAAFLTICLVTSSVTFMLSKKSLFKNKIRRFKIGMFITMLLAAIFLLGQGKEYYDLYKKQITISRDIFGSNFFTLTGFHGLHVFLGLTCISLLFAFSFSKFKIVTKAGINGVEVYWHFVDGVWLFIFFYVYITPLL</sequence>
<gene>
    <name evidence="10" type="ORF">C7S20_15870</name>
</gene>
<dbReference type="InterPro" id="IPR035973">
    <property type="entry name" value="Cyt_c_oxidase_su3-like_sf"/>
</dbReference>
<evidence type="ECO:0000256" key="7">
    <source>
        <dbReference type="RuleBase" id="RU003376"/>
    </source>
</evidence>
<dbReference type="GO" id="GO:0005886">
    <property type="term" value="C:plasma membrane"/>
    <property type="evidence" value="ECO:0007669"/>
    <property type="project" value="UniProtKB-SubCell"/>
</dbReference>
<dbReference type="EMBL" id="CP028136">
    <property type="protein sequence ID" value="AVR46620.1"/>
    <property type="molecule type" value="Genomic_DNA"/>
</dbReference>
<dbReference type="PANTHER" id="PTHR11403">
    <property type="entry name" value="CYTOCHROME C OXIDASE SUBUNIT III"/>
    <property type="match status" value="1"/>
</dbReference>
<feature type="transmembrane region" description="Helical" evidence="8">
    <location>
        <begin position="7"/>
        <end position="29"/>
    </location>
</feature>
<dbReference type="InterPro" id="IPR013833">
    <property type="entry name" value="Cyt_c_oxidase_su3_a-hlx"/>
</dbReference>
<dbReference type="Gene3D" id="1.20.120.80">
    <property type="entry name" value="Cytochrome c oxidase, subunit III, four-helix bundle"/>
    <property type="match status" value="1"/>
</dbReference>
<evidence type="ECO:0000256" key="6">
    <source>
        <dbReference type="ARBA" id="ARBA00023136"/>
    </source>
</evidence>
<feature type="domain" description="Heme-copper oxidase subunit III family profile" evidence="9">
    <location>
        <begin position="1"/>
        <end position="182"/>
    </location>
</feature>
<dbReference type="PROSITE" id="PS50253">
    <property type="entry name" value="COX3"/>
    <property type="match status" value="1"/>
</dbReference>
<dbReference type="AlphaFoldDB" id="A0A2R3Z8M1"/>
<dbReference type="InterPro" id="IPR024791">
    <property type="entry name" value="Cyt_c/ubiquinol_Oxase_su3"/>
</dbReference>
<evidence type="ECO:0000313" key="10">
    <source>
        <dbReference type="EMBL" id="AVR46620.1"/>
    </source>
</evidence>
<feature type="transmembrane region" description="Helical" evidence="8">
    <location>
        <begin position="78"/>
        <end position="95"/>
    </location>
</feature>
<dbReference type="Proteomes" id="UP000241507">
    <property type="component" value="Chromosome"/>
</dbReference>
<dbReference type="PANTHER" id="PTHR11403:SF2">
    <property type="entry name" value="CYTOCHROME BO(3) UBIQUINOL OXIDASE SUBUNIT 3"/>
    <property type="match status" value="1"/>
</dbReference>
<keyword evidence="6 8" id="KW-0472">Membrane</keyword>
<dbReference type="CDD" id="cd00386">
    <property type="entry name" value="Heme_Cu_Oxidase_III_like"/>
    <property type="match status" value="1"/>
</dbReference>
<feature type="transmembrane region" description="Helical" evidence="8">
    <location>
        <begin position="115"/>
        <end position="141"/>
    </location>
</feature>
<dbReference type="Pfam" id="PF00510">
    <property type="entry name" value="COX3"/>
    <property type="match status" value="1"/>
</dbReference>
<keyword evidence="3" id="KW-1003">Cell membrane</keyword>
<evidence type="ECO:0000256" key="4">
    <source>
        <dbReference type="ARBA" id="ARBA00022692"/>
    </source>
</evidence>
<evidence type="ECO:0000259" key="9">
    <source>
        <dbReference type="PROSITE" id="PS50253"/>
    </source>
</evidence>